<dbReference type="InterPro" id="IPR000412">
    <property type="entry name" value="ABC_2_transport"/>
</dbReference>
<evidence type="ECO:0000256" key="5">
    <source>
        <dbReference type="ARBA" id="ARBA00022692"/>
    </source>
</evidence>
<name>A0ABU6P180_9BACI</name>
<dbReference type="Gene3D" id="3.40.1710.10">
    <property type="entry name" value="abc type-2 transporter like domain"/>
    <property type="match status" value="1"/>
</dbReference>
<dbReference type="PANTHER" id="PTHR30294">
    <property type="entry name" value="MEMBRANE COMPONENT OF ABC TRANSPORTER YHHJ-RELATED"/>
    <property type="match status" value="1"/>
</dbReference>
<evidence type="ECO:0000313" key="10">
    <source>
        <dbReference type="EMBL" id="MED4403101.1"/>
    </source>
</evidence>
<dbReference type="RefSeq" id="WP_066224734.1">
    <property type="nucleotide sequence ID" value="NZ_JARTFQ010000004.1"/>
</dbReference>
<proteinExistence type="inferred from homology"/>
<keyword evidence="3 8" id="KW-0813">Transport</keyword>
<comment type="caution">
    <text evidence="8">Lacks conserved residue(s) required for the propagation of feature annotation.</text>
</comment>
<feature type="transmembrane region" description="Helical" evidence="8">
    <location>
        <begin position="261"/>
        <end position="285"/>
    </location>
</feature>
<dbReference type="InterPro" id="IPR051449">
    <property type="entry name" value="ABC-2_transporter_component"/>
</dbReference>
<dbReference type="PANTHER" id="PTHR30294:SF45">
    <property type="entry name" value="LINEARMYCIN RESISTANCE PERMEASE PROTEIN LNRN"/>
    <property type="match status" value="1"/>
</dbReference>
<dbReference type="InterPro" id="IPR013525">
    <property type="entry name" value="ABC2_TM"/>
</dbReference>
<protein>
    <recommendedName>
        <fullName evidence="8">Transport permease protein</fullName>
    </recommendedName>
</protein>
<evidence type="ECO:0000256" key="3">
    <source>
        <dbReference type="ARBA" id="ARBA00022448"/>
    </source>
</evidence>
<evidence type="ECO:0000256" key="2">
    <source>
        <dbReference type="ARBA" id="ARBA00007783"/>
    </source>
</evidence>
<keyword evidence="7 8" id="KW-0472">Membrane</keyword>
<dbReference type="PROSITE" id="PS51012">
    <property type="entry name" value="ABC_TM2"/>
    <property type="match status" value="1"/>
</dbReference>
<evidence type="ECO:0000256" key="1">
    <source>
        <dbReference type="ARBA" id="ARBA00004651"/>
    </source>
</evidence>
<keyword evidence="11" id="KW-1185">Reference proteome</keyword>
<evidence type="ECO:0000256" key="6">
    <source>
        <dbReference type="ARBA" id="ARBA00022989"/>
    </source>
</evidence>
<organism evidence="10 11">
    <name type="scientific">Metabacillus fastidiosus</name>
    <dbReference type="NCBI Taxonomy" id="1458"/>
    <lineage>
        <taxon>Bacteria</taxon>
        <taxon>Bacillati</taxon>
        <taxon>Bacillota</taxon>
        <taxon>Bacilli</taxon>
        <taxon>Bacillales</taxon>
        <taxon>Bacillaceae</taxon>
        <taxon>Metabacillus</taxon>
    </lineage>
</organism>
<keyword evidence="4 8" id="KW-1003">Cell membrane</keyword>
<evidence type="ECO:0000313" key="11">
    <source>
        <dbReference type="Proteomes" id="UP001342826"/>
    </source>
</evidence>
<feature type="transmembrane region" description="Helical" evidence="8">
    <location>
        <begin position="186"/>
        <end position="205"/>
    </location>
</feature>
<comment type="similarity">
    <text evidence="2 8">Belongs to the ABC-2 integral membrane protein family.</text>
</comment>
<feature type="transmembrane region" description="Helical" evidence="8">
    <location>
        <begin position="225"/>
        <end position="249"/>
    </location>
</feature>
<feature type="transmembrane region" description="Helical" evidence="8">
    <location>
        <begin position="22"/>
        <end position="40"/>
    </location>
</feature>
<evidence type="ECO:0000256" key="8">
    <source>
        <dbReference type="RuleBase" id="RU361157"/>
    </source>
</evidence>
<gene>
    <name evidence="10" type="ORF">P9271_17475</name>
</gene>
<comment type="subcellular location">
    <subcellularLocation>
        <location evidence="1 8">Cell membrane</location>
        <topology evidence="1 8">Multi-pass membrane protein</topology>
    </subcellularLocation>
</comment>
<feature type="transmembrane region" description="Helical" evidence="8">
    <location>
        <begin position="349"/>
        <end position="368"/>
    </location>
</feature>
<dbReference type="Proteomes" id="UP001342826">
    <property type="component" value="Unassembled WGS sequence"/>
</dbReference>
<dbReference type="Pfam" id="PF12698">
    <property type="entry name" value="ABC2_membrane_3"/>
    <property type="match status" value="1"/>
</dbReference>
<dbReference type="PRINTS" id="PR00164">
    <property type="entry name" value="ABC2TRNSPORT"/>
</dbReference>
<evidence type="ECO:0000256" key="4">
    <source>
        <dbReference type="ARBA" id="ARBA00022475"/>
    </source>
</evidence>
<dbReference type="EMBL" id="JARTFS010000013">
    <property type="protein sequence ID" value="MED4403101.1"/>
    <property type="molecule type" value="Genomic_DNA"/>
</dbReference>
<feature type="domain" description="ABC transmembrane type-2" evidence="9">
    <location>
        <begin position="137"/>
        <end position="373"/>
    </location>
</feature>
<comment type="caution">
    <text evidence="10">The sequence shown here is derived from an EMBL/GenBank/DDBJ whole genome shotgun (WGS) entry which is preliminary data.</text>
</comment>
<accession>A0ABU6P180</accession>
<sequence length="380" mass="43017">MKELFWLIANIFKITFKDKKNYIVYIVLPLVGIIIALVAYGGEKEEKIRIGIIDEERTEITEDTISFLGRLETTHIISIKKSEMEDTIVSGSVDAVLLFEKGFSSSMKEGNPNHIQISSIRGTEITGFIKIYLYNYLDNIAAIAKAAKNEAEYKAIYDNYKKSSFKLVTNGLQDTSKNKKMTYQSIGFLIMIMLFGACNLSEIILKEKERRTYFRLLASPLSSKQYVSANIIVNFIILAAQIILTLLVMTKIFGIDLNIPFIEMLVIMLLFALVTVGLSILIVAFSKSSAAAGALQKLVILPTCLLSGCFWPMELMPEAIQKVSDFLPQKWVLATIMEHQRGEQFGDLYLNYLILFSFALTFFLIAIYKFGRNNNVRNFV</sequence>
<evidence type="ECO:0000259" key="9">
    <source>
        <dbReference type="PROSITE" id="PS51012"/>
    </source>
</evidence>
<reference evidence="10 11" key="1">
    <citation type="submission" date="2023-03" db="EMBL/GenBank/DDBJ databases">
        <title>Bacillus Genome Sequencing.</title>
        <authorList>
            <person name="Dunlap C."/>
        </authorList>
    </citation>
    <scope>NUCLEOTIDE SEQUENCE [LARGE SCALE GENOMIC DNA]</scope>
    <source>
        <strain evidence="10 11">NRS-1717</strain>
    </source>
</reference>
<evidence type="ECO:0000256" key="7">
    <source>
        <dbReference type="ARBA" id="ARBA00023136"/>
    </source>
</evidence>
<dbReference type="GeneID" id="301139331"/>
<keyword evidence="6 8" id="KW-1133">Transmembrane helix</keyword>
<dbReference type="InterPro" id="IPR047817">
    <property type="entry name" value="ABC2_TM_bact-type"/>
</dbReference>
<keyword evidence="5 8" id="KW-0812">Transmembrane</keyword>